<dbReference type="AlphaFoldDB" id="A0A7X0VF13"/>
<comment type="caution">
    <text evidence="1">The sequence shown here is derived from an EMBL/GenBank/DDBJ whole genome shotgun (WGS) entry which is preliminary data.</text>
</comment>
<evidence type="ECO:0008006" key="3">
    <source>
        <dbReference type="Google" id="ProtNLM"/>
    </source>
</evidence>
<name>A0A7X0VF13_9BACL</name>
<keyword evidence="2" id="KW-1185">Reference proteome</keyword>
<gene>
    <name evidence="1" type="ORF">H7C19_05555</name>
</gene>
<proteinExistence type="predicted"/>
<reference evidence="1 2" key="1">
    <citation type="submission" date="2020-08" db="EMBL/GenBank/DDBJ databases">
        <title>Cohnella phylogeny.</title>
        <authorList>
            <person name="Dunlap C."/>
        </authorList>
    </citation>
    <scope>NUCLEOTIDE SEQUENCE [LARGE SCALE GENOMIC DNA]</scope>
    <source>
        <strain evidence="1 2">DSM 28246</strain>
    </source>
</reference>
<organism evidence="1 2">
    <name type="scientific">Cohnella nanjingensis</name>
    <dbReference type="NCBI Taxonomy" id="1387779"/>
    <lineage>
        <taxon>Bacteria</taxon>
        <taxon>Bacillati</taxon>
        <taxon>Bacillota</taxon>
        <taxon>Bacilli</taxon>
        <taxon>Bacillales</taxon>
        <taxon>Paenibacillaceae</taxon>
        <taxon>Cohnella</taxon>
    </lineage>
</organism>
<dbReference type="EMBL" id="JACJVP010000006">
    <property type="protein sequence ID" value="MBB6670149.1"/>
    <property type="molecule type" value="Genomic_DNA"/>
</dbReference>
<evidence type="ECO:0000313" key="1">
    <source>
        <dbReference type="EMBL" id="MBB6670149.1"/>
    </source>
</evidence>
<dbReference type="RefSeq" id="WP_185141574.1">
    <property type="nucleotide sequence ID" value="NZ_JACJVP010000006.1"/>
</dbReference>
<evidence type="ECO:0000313" key="2">
    <source>
        <dbReference type="Proteomes" id="UP000547209"/>
    </source>
</evidence>
<accession>A0A7X0VF13</accession>
<sequence>MRLSIEDRDPILAQLTPEQRLFLNEQMIRGRRTAFANALAAQKGHHIPDDASPEDIEALLTEWVYTGYYDTGQVSPELRCECGRPLRYQHHVEHKSSGEVKKFGIEHLKEHLGIDAAAVAAIKKGFDAIDFELDDILTKVVNGWQPDPELLQIDDIPKDIQLQLEQGLPLLDRQIQRLRQKRNANRAAGIPLYFEKRPQPEEIPNDLFHWVEIQEKPTSNSPLPDHFLLPNRLKDPVLKYLANGVRSAMVICELLMKDHGAPDTRFITGKPHLFVPVCKFIESQDGIRIAIQGTDDRLYSY</sequence>
<protein>
    <recommendedName>
        <fullName evidence="3">DUF3895 domain-containing protein</fullName>
    </recommendedName>
</protein>
<dbReference type="Proteomes" id="UP000547209">
    <property type="component" value="Unassembled WGS sequence"/>
</dbReference>